<accession>A0A7C9ERL8</accession>
<organism evidence="1">
    <name type="scientific">Opuntia streptacantha</name>
    <name type="common">Prickly pear cactus</name>
    <name type="synonym">Opuntia cardona</name>
    <dbReference type="NCBI Taxonomy" id="393608"/>
    <lineage>
        <taxon>Eukaryota</taxon>
        <taxon>Viridiplantae</taxon>
        <taxon>Streptophyta</taxon>
        <taxon>Embryophyta</taxon>
        <taxon>Tracheophyta</taxon>
        <taxon>Spermatophyta</taxon>
        <taxon>Magnoliopsida</taxon>
        <taxon>eudicotyledons</taxon>
        <taxon>Gunneridae</taxon>
        <taxon>Pentapetalae</taxon>
        <taxon>Caryophyllales</taxon>
        <taxon>Cactineae</taxon>
        <taxon>Cactaceae</taxon>
        <taxon>Opuntioideae</taxon>
        <taxon>Opuntia</taxon>
    </lineage>
</organism>
<name>A0A7C9ERL8_OPUST</name>
<reference evidence="1" key="1">
    <citation type="journal article" date="2013" name="J. Plant Res.">
        <title>Effect of fungi and light on seed germination of three Opuntia species from semiarid lands of central Mexico.</title>
        <authorList>
            <person name="Delgado-Sanchez P."/>
            <person name="Jimenez-Bremont J.F."/>
            <person name="Guerrero-Gonzalez Mde L."/>
            <person name="Flores J."/>
        </authorList>
    </citation>
    <scope>NUCLEOTIDE SEQUENCE</scope>
    <source>
        <tissue evidence="1">Cladode</tissue>
    </source>
</reference>
<reference evidence="1" key="2">
    <citation type="submission" date="2020-07" db="EMBL/GenBank/DDBJ databases">
        <authorList>
            <person name="Vera ALvarez R."/>
            <person name="Arias-Moreno D.M."/>
            <person name="Jimenez-Jacinto V."/>
            <person name="Jimenez-Bremont J.F."/>
            <person name="Swaminathan K."/>
            <person name="Moose S.P."/>
            <person name="Guerrero-Gonzalez M.L."/>
            <person name="Marino-Ramirez L."/>
            <person name="Landsman D."/>
            <person name="Rodriguez-Kessler M."/>
            <person name="Delgado-Sanchez P."/>
        </authorList>
    </citation>
    <scope>NUCLEOTIDE SEQUENCE</scope>
    <source>
        <tissue evidence="1">Cladode</tissue>
    </source>
</reference>
<protein>
    <submittedName>
        <fullName evidence="1">Uncharacterized protein</fullName>
    </submittedName>
</protein>
<evidence type="ECO:0000313" key="1">
    <source>
        <dbReference type="EMBL" id="MBA4675422.1"/>
    </source>
</evidence>
<dbReference type="AlphaFoldDB" id="A0A7C9ERL8"/>
<proteinExistence type="predicted"/>
<sequence length="99" mass="11211">MPSKMVHPAPFMKLDHDSINPRIPGSSISPSSKQLTIVIPRDLLAYSVTLHVVKIRSPKSCSVEKVSPQQLSKKRNRWRCMMLDASINFLKALVEMPDR</sequence>
<dbReference type="EMBL" id="GISG01267167">
    <property type="protein sequence ID" value="MBA4675422.1"/>
    <property type="molecule type" value="Transcribed_RNA"/>
</dbReference>